<gene>
    <name evidence="11" type="ORF">RM844_26845</name>
</gene>
<evidence type="ECO:0000256" key="1">
    <source>
        <dbReference type="ARBA" id="ARBA00000085"/>
    </source>
</evidence>
<sequence>MRPRAGGPGVEEWAAPGGRTSRDWLVDTALCGAAVLLGLVVLGVVRERGEMPRWVAELDPVLGLLACLALWWRRRHALAVALLGVPAVALASSALPAGAVLVANLGLRVRERRAVPVLGLYVLLVTPSGALVSPAGDEAWFDAAFSLTYLLAAFSIGYGLRARRLLVARLRADVAGQRAEHARRLAEARRAERRAIAREMHDVLAHRVSLLSLHAGALAYRSRQAATGVGPSLSGAEVADSAEVIRGNAHAAVGELQEVLGLLRAEGDPAAAGGWQPRISDIGGLLADARAVGQPVELLDGLDHATVGELRAQSHRTGYRVVQEGLTNARKHAPGSPTTVRLAGGPGDGLTVEVRNALPARPAGAGGVPGAGAGLAGLAERVRLDGGTLEYSPAGGTFLLRARLPWPAR</sequence>
<keyword evidence="4" id="KW-0808">Transferase</keyword>
<evidence type="ECO:0000259" key="10">
    <source>
        <dbReference type="Pfam" id="PF07730"/>
    </source>
</evidence>
<feature type="transmembrane region" description="Helical" evidence="9">
    <location>
        <begin position="139"/>
        <end position="160"/>
    </location>
</feature>
<keyword evidence="8" id="KW-0902">Two-component regulatory system</keyword>
<keyword evidence="7" id="KW-0067">ATP-binding</keyword>
<evidence type="ECO:0000256" key="9">
    <source>
        <dbReference type="SAM" id="Phobius"/>
    </source>
</evidence>
<dbReference type="RefSeq" id="WP_311669984.1">
    <property type="nucleotide sequence ID" value="NZ_JAVREO010000021.1"/>
</dbReference>
<keyword evidence="5" id="KW-0547">Nucleotide-binding</keyword>
<dbReference type="PANTHER" id="PTHR24421">
    <property type="entry name" value="NITRATE/NITRITE SENSOR PROTEIN NARX-RELATED"/>
    <property type="match status" value="1"/>
</dbReference>
<accession>A0ABU2K0B4</accession>
<reference evidence="12" key="1">
    <citation type="submission" date="2023-07" db="EMBL/GenBank/DDBJ databases">
        <title>30 novel species of actinomycetes from the DSMZ collection.</title>
        <authorList>
            <person name="Nouioui I."/>
        </authorList>
    </citation>
    <scope>NUCLEOTIDE SEQUENCE [LARGE SCALE GENOMIC DNA]</scope>
    <source>
        <strain evidence="12">DSM 44915</strain>
    </source>
</reference>
<evidence type="ECO:0000313" key="12">
    <source>
        <dbReference type="Proteomes" id="UP001183410"/>
    </source>
</evidence>
<keyword evidence="3" id="KW-0597">Phosphoprotein</keyword>
<organism evidence="11 12">
    <name type="scientific">Streptomyces chisholmiae</name>
    <dbReference type="NCBI Taxonomy" id="3075540"/>
    <lineage>
        <taxon>Bacteria</taxon>
        <taxon>Bacillati</taxon>
        <taxon>Actinomycetota</taxon>
        <taxon>Actinomycetes</taxon>
        <taxon>Kitasatosporales</taxon>
        <taxon>Streptomycetaceae</taxon>
        <taxon>Streptomyces</taxon>
    </lineage>
</organism>
<dbReference type="Gene3D" id="1.20.5.1930">
    <property type="match status" value="1"/>
</dbReference>
<feature type="transmembrane region" description="Helical" evidence="9">
    <location>
        <begin position="54"/>
        <end position="72"/>
    </location>
</feature>
<dbReference type="Gene3D" id="3.30.565.10">
    <property type="entry name" value="Histidine kinase-like ATPase, C-terminal domain"/>
    <property type="match status" value="1"/>
</dbReference>
<dbReference type="InterPro" id="IPR050482">
    <property type="entry name" value="Sensor_HK_TwoCompSys"/>
</dbReference>
<feature type="transmembrane region" description="Helical" evidence="9">
    <location>
        <begin position="24"/>
        <end position="45"/>
    </location>
</feature>
<dbReference type="Pfam" id="PF07730">
    <property type="entry name" value="HisKA_3"/>
    <property type="match status" value="1"/>
</dbReference>
<keyword evidence="6 11" id="KW-0418">Kinase</keyword>
<keyword evidence="12" id="KW-1185">Reference proteome</keyword>
<evidence type="ECO:0000256" key="2">
    <source>
        <dbReference type="ARBA" id="ARBA00012438"/>
    </source>
</evidence>
<feature type="domain" description="Signal transduction histidine kinase subgroup 3 dimerisation and phosphoacceptor" evidence="10">
    <location>
        <begin position="192"/>
        <end position="266"/>
    </location>
</feature>
<dbReference type="SUPFAM" id="SSF55874">
    <property type="entry name" value="ATPase domain of HSP90 chaperone/DNA topoisomerase II/histidine kinase"/>
    <property type="match status" value="1"/>
</dbReference>
<feature type="transmembrane region" description="Helical" evidence="9">
    <location>
        <begin position="78"/>
        <end position="102"/>
    </location>
</feature>
<dbReference type="GO" id="GO:0016301">
    <property type="term" value="F:kinase activity"/>
    <property type="evidence" value="ECO:0007669"/>
    <property type="project" value="UniProtKB-KW"/>
</dbReference>
<feature type="transmembrane region" description="Helical" evidence="9">
    <location>
        <begin position="114"/>
        <end position="133"/>
    </location>
</feature>
<dbReference type="PANTHER" id="PTHR24421:SF10">
    <property type="entry name" value="NITRATE_NITRITE SENSOR PROTEIN NARQ"/>
    <property type="match status" value="1"/>
</dbReference>
<evidence type="ECO:0000256" key="6">
    <source>
        <dbReference type="ARBA" id="ARBA00022777"/>
    </source>
</evidence>
<protein>
    <recommendedName>
        <fullName evidence="2">histidine kinase</fullName>
        <ecNumber evidence="2">2.7.13.3</ecNumber>
    </recommendedName>
</protein>
<keyword evidence="9" id="KW-0472">Membrane</keyword>
<evidence type="ECO:0000256" key="3">
    <source>
        <dbReference type="ARBA" id="ARBA00022553"/>
    </source>
</evidence>
<keyword evidence="9" id="KW-0812">Transmembrane</keyword>
<dbReference type="EMBL" id="JAVREO010000021">
    <property type="protein sequence ID" value="MDT0269903.1"/>
    <property type="molecule type" value="Genomic_DNA"/>
</dbReference>
<evidence type="ECO:0000256" key="7">
    <source>
        <dbReference type="ARBA" id="ARBA00022840"/>
    </source>
</evidence>
<name>A0ABU2K0B4_9ACTN</name>
<evidence type="ECO:0000256" key="8">
    <source>
        <dbReference type="ARBA" id="ARBA00023012"/>
    </source>
</evidence>
<evidence type="ECO:0000256" key="4">
    <source>
        <dbReference type="ARBA" id="ARBA00022679"/>
    </source>
</evidence>
<dbReference type="EC" id="2.7.13.3" evidence="2"/>
<keyword evidence="9" id="KW-1133">Transmembrane helix</keyword>
<evidence type="ECO:0000256" key="5">
    <source>
        <dbReference type="ARBA" id="ARBA00022741"/>
    </source>
</evidence>
<comment type="catalytic activity">
    <reaction evidence="1">
        <text>ATP + protein L-histidine = ADP + protein N-phospho-L-histidine.</text>
        <dbReference type="EC" id="2.7.13.3"/>
    </reaction>
</comment>
<comment type="caution">
    <text evidence="11">The sequence shown here is derived from an EMBL/GenBank/DDBJ whole genome shotgun (WGS) entry which is preliminary data.</text>
</comment>
<dbReference type="InterPro" id="IPR036890">
    <property type="entry name" value="HATPase_C_sf"/>
</dbReference>
<dbReference type="InterPro" id="IPR011712">
    <property type="entry name" value="Sig_transdc_His_kin_sub3_dim/P"/>
</dbReference>
<proteinExistence type="predicted"/>
<evidence type="ECO:0000313" key="11">
    <source>
        <dbReference type="EMBL" id="MDT0269903.1"/>
    </source>
</evidence>
<dbReference type="Proteomes" id="UP001183410">
    <property type="component" value="Unassembled WGS sequence"/>
</dbReference>